<dbReference type="PANTHER" id="PTHR38686">
    <property type="entry name" value="APOLIPOPROTEIN N-ACYLTRANSFERASE"/>
    <property type="match status" value="1"/>
</dbReference>
<dbReference type="InterPro" id="IPR003010">
    <property type="entry name" value="C-N_Hydrolase"/>
</dbReference>
<keyword evidence="7" id="KW-0012">Acyltransferase</keyword>
<protein>
    <recommendedName>
        <fullName evidence="9">CN hydrolase domain-containing protein</fullName>
    </recommendedName>
</protein>
<evidence type="ECO:0000256" key="7">
    <source>
        <dbReference type="ARBA" id="ARBA00023315"/>
    </source>
</evidence>
<comment type="subcellular location">
    <subcellularLocation>
        <location evidence="1">Cell membrane</location>
        <topology evidence="1">Multi-pass membrane protein</topology>
    </subcellularLocation>
</comment>
<feature type="transmembrane region" description="Helical" evidence="8">
    <location>
        <begin position="146"/>
        <end position="171"/>
    </location>
</feature>
<keyword evidence="4 8" id="KW-0812">Transmembrane</keyword>
<dbReference type="EMBL" id="CP058649">
    <property type="protein sequence ID" value="QUI22129.1"/>
    <property type="molecule type" value="Genomic_DNA"/>
</dbReference>
<dbReference type="Gene3D" id="3.60.110.10">
    <property type="entry name" value="Carbon-nitrogen hydrolase"/>
    <property type="match status" value="1"/>
</dbReference>
<evidence type="ECO:0000313" key="10">
    <source>
        <dbReference type="EMBL" id="QUI22129.1"/>
    </source>
</evidence>
<dbReference type="Proteomes" id="UP000683246">
    <property type="component" value="Chromosome"/>
</dbReference>
<dbReference type="RefSeq" id="WP_212697607.1">
    <property type="nucleotide sequence ID" value="NZ_CP058649.1"/>
</dbReference>
<evidence type="ECO:0000256" key="8">
    <source>
        <dbReference type="SAM" id="Phobius"/>
    </source>
</evidence>
<dbReference type="PROSITE" id="PS50263">
    <property type="entry name" value="CN_HYDROLASE"/>
    <property type="match status" value="1"/>
</dbReference>
<reference evidence="10" key="1">
    <citation type="submission" date="2020-07" db="EMBL/GenBank/DDBJ databases">
        <title>Vallitalea pronyensis genome.</title>
        <authorList>
            <person name="Postec A."/>
        </authorList>
    </citation>
    <scope>NUCLEOTIDE SEQUENCE</scope>
    <source>
        <strain evidence="10">FatNI3</strain>
    </source>
</reference>
<dbReference type="PANTHER" id="PTHR38686:SF1">
    <property type="entry name" value="APOLIPOPROTEIN N-ACYLTRANSFERASE"/>
    <property type="match status" value="1"/>
</dbReference>
<feature type="transmembrane region" description="Helical" evidence="8">
    <location>
        <begin position="77"/>
        <end position="95"/>
    </location>
</feature>
<dbReference type="GO" id="GO:0042158">
    <property type="term" value="P:lipoprotein biosynthetic process"/>
    <property type="evidence" value="ECO:0007669"/>
    <property type="project" value="InterPro"/>
</dbReference>
<proteinExistence type="predicted"/>
<evidence type="ECO:0000256" key="3">
    <source>
        <dbReference type="ARBA" id="ARBA00022679"/>
    </source>
</evidence>
<accession>A0A8J8MIC0</accession>
<evidence type="ECO:0000256" key="1">
    <source>
        <dbReference type="ARBA" id="ARBA00004651"/>
    </source>
</evidence>
<evidence type="ECO:0000256" key="4">
    <source>
        <dbReference type="ARBA" id="ARBA00022692"/>
    </source>
</evidence>
<dbReference type="GO" id="GO:0005886">
    <property type="term" value="C:plasma membrane"/>
    <property type="evidence" value="ECO:0007669"/>
    <property type="project" value="UniProtKB-SubCell"/>
</dbReference>
<dbReference type="InterPro" id="IPR036526">
    <property type="entry name" value="C-N_Hydrolase_sf"/>
</dbReference>
<feature type="transmembrane region" description="Helical" evidence="8">
    <location>
        <begin position="52"/>
        <end position="71"/>
    </location>
</feature>
<feature type="domain" description="CN hydrolase" evidence="9">
    <location>
        <begin position="229"/>
        <end position="449"/>
    </location>
</feature>
<dbReference type="Pfam" id="PF00795">
    <property type="entry name" value="CN_hydrolase"/>
    <property type="match status" value="1"/>
</dbReference>
<keyword evidence="2" id="KW-1003">Cell membrane</keyword>
<dbReference type="InterPro" id="IPR045378">
    <property type="entry name" value="LNT_N"/>
</dbReference>
<evidence type="ECO:0000256" key="5">
    <source>
        <dbReference type="ARBA" id="ARBA00022989"/>
    </source>
</evidence>
<evidence type="ECO:0000256" key="2">
    <source>
        <dbReference type="ARBA" id="ARBA00022475"/>
    </source>
</evidence>
<keyword evidence="11" id="KW-1185">Reference proteome</keyword>
<evidence type="ECO:0000259" key="9">
    <source>
        <dbReference type="PROSITE" id="PS50263"/>
    </source>
</evidence>
<name>A0A8J8MIC0_9FIRM</name>
<feature type="transmembrane region" description="Helical" evidence="8">
    <location>
        <begin position="462"/>
        <end position="480"/>
    </location>
</feature>
<dbReference type="InterPro" id="IPR004563">
    <property type="entry name" value="Apolipo_AcylTrfase"/>
</dbReference>
<evidence type="ECO:0000313" key="11">
    <source>
        <dbReference type="Proteomes" id="UP000683246"/>
    </source>
</evidence>
<keyword evidence="3" id="KW-0808">Transferase</keyword>
<feature type="transmembrane region" description="Helical" evidence="8">
    <location>
        <begin position="183"/>
        <end position="202"/>
    </location>
</feature>
<keyword evidence="6 8" id="KW-0472">Membrane</keyword>
<dbReference type="GO" id="GO:0016410">
    <property type="term" value="F:N-acyltransferase activity"/>
    <property type="evidence" value="ECO:0007669"/>
    <property type="project" value="InterPro"/>
</dbReference>
<dbReference type="Pfam" id="PF20154">
    <property type="entry name" value="LNT_N"/>
    <property type="match status" value="1"/>
</dbReference>
<sequence>MINNIKTILLLLLSSLLLILSNGHYIQAYAAWLFPLGFLMATHPIGLKKSVLVLCIICGVAFQISFLYFSSRSPGNFMFYIPFFMGLVMVIPFWAQKLAFHKSKHFIATLIFPASLALYEFAISYLSPNGTFGILGYSQHDFLPMIQWVSVIGVVGITFVVTWTSTVVYWVIFINHEKKGRRYAAILGVCLLGMLMLGTYRLEMEQDAATVQVSGIHVYDLRQDETGDMLALMDTDEERFREETTKLANLLVAQTIEEAKMGSKIIVHAEVSPYIHYQDIAAYIDALKKAAKDYGVYIVSCPYVDYPEGKRDENFLHVINPDGELVITHYKYGGNIFEGTVKGDEVIQYVDTPYGRLSGIICWDKDFPHTIRQVGEKNIDILFIPSADWKQITPYHSIVGKIRGIENGVNTVTQTINGTSMIADTHGQVLQQMNHFTSDNWVMRGQVPMKGKKTIYHVVGKYLLLCDIIILMFVVLSILFRNKKNSSQT</sequence>
<gene>
    <name evidence="10" type="ORF">HZI73_07365</name>
</gene>
<keyword evidence="5 8" id="KW-1133">Transmembrane helix</keyword>
<organism evidence="10 11">
    <name type="scientific">Vallitalea pronyensis</name>
    <dbReference type="NCBI Taxonomy" id="1348613"/>
    <lineage>
        <taxon>Bacteria</taxon>
        <taxon>Bacillati</taxon>
        <taxon>Bacillota</taxon>
        <taxon>Clostridia</taxon>
        <taxon>Lachnospirales</taxon>
        <taxon>Vallitaleaceae</taxon>
        <taxon>Vallitalea</taxon>
    </lineage>
</organism>
<evidence type="ECO:0000256" key="6">
    <source>
        <dbReference type="ARBA" id="ARBA00023136"/>
    </source>
</evidence>
<dbReference type="SUPFAM" id="SSF56317">
    <property type="entry name" value="Carbon-nitrogen hydrolase"/>
    <property type="match status" value="1"/>
</dbReference>
<dbReference type="CDD" id="cd07197">
    <property type="entry name" value="nitrilase"/>
    <property type="match status" value="1"/>
</dbReference>
<dbReference type="AlphaFoldDB" id="A0A8J8MIC0"/>
<dbReference type="KEGG" id="vpy:HZI73_07365"/>